<reference evidence="1 2" key="1">
    <citation type="submission" date="2018-09" db="EMBL/GenBank/DDBJ databases">
        <authorList>
            <person name="Zhu H."/>
        </authorList>
    </citation>
    <scope>NUCLEOTIDE SEQUENCE [LARGE SCALE GENOMIC DNA]</scope>
    <source>
        <strain evidence="1 2">K2S05-167</strain>
    </source>
</reference>
<organism evidence="1 2">
    <name type="scientific">Deinococcus cavernae</name>
    <dbReference type="NCBI Taxonomy" id="2320857"/>
    <lineage>
        <taxon>Bacteria</taxon>
        <taxon>Thermotogati</taxon>
        <taxon>Deinococcota</taxon>
        <taxon>Deinococci</taxon>
        <taxon>Deinococcales</taxon>
        <taxon>Deinococcaceae</taxon>
        <taxon>Deinococcus</taxon>
    </lineage>
</organism>
<accession>A0A418UZJ6</accession>
<keyword evidence="2" id="KW-1185">Reference proteome</keyword>
<dbReference type="AlphaFoldDB" id="A0A418UZJ6"/>
<evidence type="ECO:0000313" key="1">
    <source>
        <dbReference type="EMBL" id="RJF68872.1"/>
    </source>
</evidence>
<proteinExistence type="predicted"/>
<dbReference type="RefSeq" id="WP_119766743.1">
    <property type="nucleotide sequence ID" value="NZ_QYUJ01000030.1"/>
</dbReference>
<comment type="caution">
    <text evidence="1">The sequence shown here is derived from an EMBL/GenBank/DDBJ whole genome shotgun (WGS) entry which is preliminary data.</text>
</comment>
<dbReference type="Proteomes" id="UP000286287">
    <property type="component" value="Unassembled WGS sequence"/>
</dbReference>
<dbReference type="EMBL" id="QYUJ01000030">
    <property type="protein sequence ID" value="RJF68872.1"/>
    <property type="molecule type" value="Genomic_DNA"/>
</dbReference>
<protein>
    <submittedName>
        <fullName evidence="1">Uncharacterized protein</fullName>
    </submittedName>
</protein>
<gene>
    <name evidence="1" type="ORF">D3875_21165</name>
</gene>
<name>A0A418UZJ6_9DEIO</name>
<sequence length="177" mass="18933">MTRHGMTAVTFEELISAGDCWDAEELRVFSVLLVAARVASVQAAVGMAELYAIGGHLLPVGRALLSGPRSRLTLAGRDLLGMALAEAVTLCGALTVEAYVDDYATEPEEWLIPQPYVPRNRQRALWLVSEALVVGWPVAGLTLKPVAPDVLICDVGCRARRLLGQLKPGDLSSVGLE</sequence>
<evidence type="ECO:0000313" key="2">
    <source>
        <dbReference type="Proteomes" id="UP000286287"/>
    </source>
</evidence>